<proteinExistence type="predicted"/>
<protein>
    <submittedName>
        <fullName evidence="1">DUF4440 domain-containing protein</fullName>
    </submittedName>
</protein>
<comment type="caution">
    <text evidence="1">The sequence shown here is derived from an EMBL/GenBank/DDBJ whole genome shotgun (WGS) entry which is preliminary data.</text>
</comment>
<keyword evidence="2" id="KW-1185">Reference proteome</keyword>
<accession>A0ABW1FW78</accession>
<dbReference type="InterPro" id="IPR032710">
    <property type="entry name" value="NTF2-like_dom_sf"/>
</dbReference>
<dbReference type="EMBL" id="JBHSQJ010000001">
    <property type="protein sequence ID" value="MFC5905627.1"/>
    <property type="molecule type" value="Genomic_DNA"/>
</dbReference>
<organism evidence="1 2">
    <name type="scientific">Streptacidiphilus monticola</name>
    <dbReference type="NCBI Taxonomy" id="2161674"/>
    <lineage>
        <taxon>Bacteria</taxon>
        <taxon>Bacillati</taxon>
        <taxon>Actinomycetota</taxon>
        <taxon>Actinomycetes</taxon>
        <taxon>Kitasatosporales</taxon>
        <taxon>Streptomycetaceae</taxon>
        <taxon>Streptacidiphilus</taxon>
    </lineage>
</organism>
<name>A0ABW1FW78_9ACTN</name>
<dbReference type="SUPFAM" id="SSF54427">
    <property type="entry name" value="NTF2-like"/>
    <property type="match status" value="1"/>
</dbReference>
<dbReference type="Proteomes" id="UP001596174">
    <property type="component" value="Unassembled WGS sequence"/>
</dbReference>
<reference evidence="2" key="1">
    <citation type="journal article" date="2019" name="Int. J. Syst. Evol. Microbiol.">
        <title>The Global Catalogue of Microorganisms (GCM) 10K type strain sequencing project: providing services to taxonomists for standard genome sequencing and annotation.</title>
        <authorList>
            <consortium name="The Broad Institute Genomics Platform"/>
            <consortium name="The Broad Institute Genome Sequencing Center for Infectious Disease"/>
            <person name="Wu L."/>
            <person name="Ma J."/>
        </authorList>
    </citation>
    <scope>NUCLEOTIDE SEQUENCE [LARGE SCALE GENOMIC DNA]</scope>
    <source>
        <strain evidence="2">JCM 4816</strain>
    </source>
</reference>
<evidence type="ECO:0000313" key="2">
    <source>
        <dbReference type="Proteomes" id="UP001596174"/>
    </source>
</evidence>
<gene>
    <name evidence="1" type="ORF">ACFP3V_00105</name>
</gene>
<sequence>MSLTEIDAVTADFFGAFDNRGGKAPGIAHLRRLLLPQAVIVVTSPQFTVLSVDEFLKPRESLLTDGRLVDFSEWETSARTELSGDLASRLSEYRKSGLLNGRPYEGTGTKSLQFVRTPEGWRISAVAWQDHPA</sequence>
<evidence type="ECO:0000313" key="1">
    <source>
        <dbReference type="EMBL" id="MFC5905627.1"/>
    </source>
</evidence>
<dbReference type="RefSeq" id="WP_380578238.1">
    <property type="nucleotide sequence ID" value="NZ_JBHSQJ010000001.1"/>
</dbReference>